<feature type="transmembrane region" description="Helical" evidence="2">
    <location>
        <begin position="65"/>
        <end position="82"/>
    </location>
</feature>
<evidence type="ECO:0000256" key="2">
    <source>
        <dbReference type="SAM" id="Phobius"/>
    </source>
</evidence>
<dbReference type="AlphaFoldDB" id="A0A1B7P4Z8"/>
<gene>
    <name evidence="3" type="ORF">ACJ72_01562</name>
</gene>
<reference evidence="3 4" key="1">
    <citation type="submission" date="2015-07" db="EMBL/GenBank/DDBJ databases">
        <title>Emmonsia species relationships and genome sequence.</title>
        <authorList>
            <person name="Cuomo C.A."/>
            <person name="Schwartz I.S."/>
            <person name="Kenyon C."/>
            <person name="de Hoog G.S."/>
            <person name="Govender N.P."/>
            <person name="Botha A."/>
            <person name="Moreno L."/>
            <person name="de Vries M."/>
            <person name="Munoz J.F."/>
            <person name="Stielow J.B."/>
        </authorList>
    </citation>
    <scope>NUCLEOTIDE SEQUENCE [LARGE SCALE GENOMIC DNA]</scope>
    <source>
        <strain evidence="3 4">CBS 136260</strain>
    </source>
</reference>
<sequence>MASCCDQNKEHKASSNPKQENSKTAPDVSRFSLISPIASALLHSSCCWLPALLDFFSIGSASASQFQSLRPVFFWVTLLILAESIRRNGFDRRTFYRVAISGLFLALPRLSSYAKQAANPGTPQRICH</sequence>
<dbReference type="OrthoDB" id="2128064at2759"/>
<organism evidence="3 4">
    <name type="scientific">Emergomyces africanus</name>
    <dbReference type="NCBI Taxonomy" id="1955775"/>
    <lineage>
        <taxon>Eukaryota</taxon>
        <taxon>Fungi</taxon>
        <taxon>Dikarya</taxon>
        <taxon>Ascomycota</taxon>
        <taxon>Pezizomycotina</taxon>
        <taxon>Eurotiomycetes</taxon>
        <taxon>Eurotiomycetidae</taxon>
        <taxon>Onygenales</taxon>
        <taxon>Ajellomycetaceae</taxon>
        <taxon>Emergomyces</taxon>
    </lineage>
</organism>
<proteinExistence type="predicted"/>
<evidence type="ECO:0000256" key="1">
    <source>
        <dbReference type="SAM" id="MobiDB-lite"/>
    </source>
</evidence>
<comment type="caution">
    <text evidence="3">The sequence shown here is derived from an EMBL/GenBank/DDBJ whole genome shotgun (WGS) entry which is preliminary data.</text>
</comment>
<dbReference type="STRING" id="1658172.A0A1B7P4Z8"/>
<dbReference type="EMBL" id="LGUA01000108">
    <property type="protein sequence ID" value="OAX84058.1"/>
    <property type="molecule type" value="Genomic_DNA"/>
</dbReference>
<evidence type="ECO:0000313" key="3">
    <source>
        <dbReference type="EMBL" id="OAX84058.1"/>
    </source>
</evidence>
<keyword evidence="2" id="KW-1133">Transmembrane helix</keyword>
<feature type="region of interest" description="Disordered" evidence="1">
    <location>
        <begin position="1"/>
        <end position="26"/>
    </location>
</feature>
<accession>A0A1B7P4Z8</accession>
<feature type="transmembrane region" description="Helical" evidence="2">
    <location>
        <begin position="31"/>
        <end position="53"/>
    </location>
</feature>
<feature type="compositionally biased region" description="Polar residues" evidence="1">
    <location>
        <begin position="14"/>
        <end position="24"/>
    </location>
</feature>
<keyword evidence="2" id="KW-0812">Transmembrane</keyword>
<evidence type="ECO:0000313" key="4">
    <source>
        <dbReference type="Proteomes" id="UP000091918"/>
    </source>
</evidence>
<dbReference type="Proteomes" id="UP000091918">
    <property type="component" value="Unassembled WGS sequence"/>
</dbReference>
<keyword evidence="4" id="KW-1185">Reference proteome</keyword>
<name>A0A1B7P4Z8_9EURO</name>
<protein>
    <submittedName>
        <fullName evidence="3">Uncharacterized protein</fullName>
    </submittedName>
</protein>
<keyword evidence="2" id="KW-0472">Membrane</keyword>